<feature type="transmembrane region" description="Helical" evidence="2">
    <location>
        <begin position="108"/>
        <end position="131"/>
    </location>
</feature>
<evidence type="ECO:0000256" key="1">
    <source>
        <dbReference type="SAM" id="MobiDB-lite"/>
    </source>
</evidence>
<protein>
    <recommendedName>
        <fullName evidence="5">MARVEL domain-containing protein</fullName>
    </recommendedName>
</protein>
<keyword evidence="2" id="KW-0472">Membrane</keyword>
<evidence type="ECO:0000313" key="4">
    <source>
        <dbReference type="Proteomes" id="UP001433268"/>
    </source>
</evidence>
<evidence type="ECO:0008006" key="5">
    <source>
        <dbReference type="Google" id="ProtNLM"/>
    </source>
</evidence>
<evidence type="ECO:0000256" key="2">
    <source>
        <dbReference type="SAM" id="Phobius"/>
    </source>
</evidence>
<feature type="compositionally biased region" description="Polar residues" evidence="1">
    <location>
        <begin position="1"/>
        <end position="22"/>
    </location>
</feature>
<dbReference type="GeneID" id="92045953"/>
<feature type="transmembrane region" description="Helical" evidence="2">
    <location>
        <begin position="40"/>
        <end position="57"/>
    </location>
</feature>
<feature type="transmembrane region" description="Helical" evidence="2">
    <location>
        <begin position="69"/>
        <end position="88"/>
    </location>
</feature>
<accession>A0ABR1WB86</accession>
<proteinExistence type="predicted"/>
<reference evidence="3 4" key="1">
    <citation type="submission" date="2023-01" db="EMBL/GenBank/DDBJ databases">
        <title>Analysis of 21 Apiospora genomes using comparative genomics revels a genus with tremendous synthesis potential of carbohydrate active enzymes and secondary metabolites.</title>
        <authorList>
            <person name="Sorensen T."/>
        </authorList>
    </citation>
    <scope>NUCLEOTIDE SEQUENCE [LARGE SCALE GENOMIC DNA]</scope>
    <source>
        <strain evidence="3 4">CBS 114990</strain>
    </source>
</reference>
<comment type="caution">
    <text evidence="3">The sequence shown here is derived from an EMBL/GenBank/DDBJ whole genome shotgun (WGS) entry which is preliminary data.</text>
</comment>
<keyword evidence="4" id="KW-1185">Reference proteome</keyword>
<organism evidence="3 4">
    <name type="scientific">Apiospora hydei</name>
    <dbReference type="NCBI Taxonomy" id="1337664"/>
    <lineage>
        <taxon>Eukaryota</taxon>
        <taxon>Fungi</taxon>
        <taxon>Dikarya</taxon>
        <taxon>Ascomycota</taxon>
        <taxon>Pezizomycotina</taxon>
        <taxon>Sordariomycetes</taxon>
        <taxon>Xylariomycetidae</taxon>
        <taxon>Amphisphaeriales</taxon>
        <taxon>Apiosporaceae</taxon>
        <taxon>Apiospora</taxon>
    </lineage>
</organism>
<dbReference type="RefSeq" id="XP_066668235.1">
    <property type="nucleotide sequence ID" value="XM_066812893.1"/>
</dbReference>
<dbReference type="EMBL" id="JAQQWN010000006">
    <property type="protein sequence ID" value="KAK8080760.1"/>
    <property type="molecule type" value="Genomic_DNA"/>
</dbReference>
<dbReference type="Proteomes" id="UP001433268">
    <property type="component" value="Unassembled WGS sequence"/>
</dbReference>
<feature type="region of interest" description="Disordered" evidence="1">
    <location>
        <begin position="1"/>
        <end position="30"/>
    </location>
</feature>
<keyword evidence="2" id="KW-0812">Transmembrane</keyword>
<gene>
    <name evidence="3" type="ORF">PG997_008578</name>
</gene>
<keyword evidence="2" id="KW-1133">Transmembrane helix</keyword>
<name>A0ABR1WB86_9PEZI</name>
<sequence length="225" mass="24355">MTTSNKNETDSTGAPQPVQPQHQVRKATGPSWVTPMSGPSQLIAVCTTAVAALLYVSRHHIPELTDQPTTWLFGLLKFASLGLGAIILDAHSELQHLYKSPFKGQECSLASALAVCAFVIYHQGGIGLAFFSYQAEVCFWIGYWFEWWTGIVAALPYVFGCTSRKDKPFTVGEPASPGIYRDGGAAAMAAELVDPPPAYPTESVGGWSLCVARFLVRVGDMIRDN</sequence>
<feature type="transmembrane region" description="Helical" evidence="2">
    <location>
        <begin position="138"/>
        <end position="159"/>
    </location>
</feature>
<evidence type="ECO:0000313" key="3">
    <source>
        <dbReference type="EMBL" id="KAK8080760.1"/>
    </source>
</evidence>